<organism evidence="1 2">
    <name type="scientific">Aspergillus brunneoviolaceus CBS 621.78</name>
    <dbReference type="NCBI Taxonomy" id="1450534"/>
    <lineage>
        <taxon>Eukaryota</taxon>
        <taxon>Fungi</taxon>
        <taxon>Dikarya</taxon>
        <taxon>Ascomycota</taxon>
        <taxon>Pezizomycotina</taxon>
        <taxon>Eurotiomycetes</taxon>
        <taxon>Eurotiomycetidae</taxon>
        <taxon>Eurotiales</taxon>
        <taxon>Aspergillaceae</taxon>
        <taxon>Aspergillus</taxon>
        <taxon>Aspergillus subgen. Circumdati</taxon>
    </lineage>
</organism>
<proteinExistence type="predicted"/>
<accession>A0ACD1GDV3</accession>
<evidence type="ECO:0000313" key="1">
    <source>
        <dbReference type="EMBL" id="RAH47365.1"/>
    </source>
</evidence>
<name>A0ACD1GDV3_9EURO</name>
<evidence type="ECO:0000313" key="2">
    <source>
        <dbReference type="Proteomes" id="UP000249057"/>
    </source>
</evidence>
<keyword evidence="2" id="KW-1185">Reference proteome</keyword>
<dbReference type="EMBL" id="KZ825330">
    <property type="protein sequence ID" value="RAH47365.1"/>
    <property type="molecule type" value="Genomic_DNA"/>
</dbReference>
<gene>
    <name evidence="1" type="ORF">BO95DRAFT_513079</name>
</gene>
<dbReference type="Proteomes" id="UP000249057">
    <property type="component" value="Unassembled WGS sequence"/>
</dbReference>
<sequence length="703" mass="79172">MPGLKNAWEVMPGLTEEQRTLLLAMLDSMAVDTPPRSEKDFSEDKPDPTADEMDWVSSMFESLEADTPLDPIAQNLTPAGRRILLDPANINPTPPVYDMATALHTLRMDMTTTSVAGLQALAARYARYTHFARRLRLEGTRTGPNTPFQRRPDHTIQVPIDIPEVRCLHDLLRDHFPLISEFELALGPAGAAFTDVINPGDVPKCLIRMLNSLRRRITHLSLVSEADDWNIETPMEFFVPHLQHYVLEDLEELRVQWPYCVDDRMECPPRAQPHPWLKFYKRIFKSPLRTLVLEGRGMHCLFPPAGPTFNAIPVGGCNLRHLTLTNLVLMAYDMCILIPKLPKLESITLDKIQFEGEWPQVLKMLADLCLCLERFKFQEVEWVLDRHHRQKAVSITFSGSSEEVDVHQCLRRLASFDERLRCRADSTLLVIGSWWTTEALYLDDATLTTTTTTLTSYRPISALSDPEKTLAKNIPTENHYALTTRQTVFYPQGGGQPSDTGVIQLPSTPNATFEVLLVRKTPDGEILHFGHFTTPAFPLSLASNAVATQTINAVTRNYHSRLHTAGHIIGLAMRLLAPELGERKKVKANHAPREACMEFEGLLYNEHRPLIEGKVNELVQRALPVHISWWEEREIASKELNMVEGLQVGQGGKVRIAEIADLDANPCGGTHVAHTGLTGYITIRKVSRQKGVTKLSYEVPVEV</sequence>
<reference evidence="1" key="1">
    <citation type="submission" date="2018-02" db="EMBL/GenBank/DDBJ databases">
        <title>The genomes of Aspergillus section Nigri reveals drivers in fungal speciation.</title>
        <authorList>
            <consortium name="DOE Joint Genome Institute"/>
            <person name="Vesth T.C."/>
            <person name="Nybo J."/>
            <person name="Theobald S."/>
            <person name="Brandl J."/>
            <person name="Frisvad J.C."/>
            <person name="Nielsen K.F."/>
            <person name="Lyhne E.K."/>
            <person name="Kogle M.E."/>
            <person name="Kuo A."/>
            <person name="Riley R."/>
            <person name="Clum A."/>
            <person name="Nolan M."/>
            <person name="Lipzen A."/>
            <person name="Salamov A."/>
            <person name="Henrissat B."/>
            <person name="Wiebenga A."/>
            <person name="De vries R.P."/>
            <person name="Grigoriev I.V."/>
            <person name="Mortensen U.H."/>
            <person name="Andersen M.R."/>
            <person name="Baker S.E."/>
        </authorList>
    </citation>
    <scope>NUCLEOTIDE SEQUENCE</scope>
    <source>
        <strain evidence="1">CBS 621.78</strain>
    </source>
</reference>
<protein>
    <submittedName>
        <fullName evidence="1">Uncharacterized protein</fullName>
    </submittedName>
</protein>